<dbReference type="Gene3D" id="3.40.50.200">
    <property type="entry name" value="Peptidase S8/S53 domain"/>
    <property type="match status" value="1"/>
</dbReference>
<organism evidence="9 10">
    <name type="scientific">Paenibacillus psychroresistens</name>
    <dbReference type="NCBI Taxonomy" id="1778678"/>
    <lineage>
        <taxon>Bacteria</taxon>
        <taxon>Bacillati</taxon>
        <taxon>Bacillota</taxon>
        <taxon>Bacilli</taxon>
        <taxon>Bacillales</taxon>
        <taxon>Paenibacillaceae</taxon>
        <taxon>Paenibacillus</taxon>
    </lineage>
</organism>
<evidence type="ECO:0000313" key="10">
    <source>
        <dbReference type="Proteomes" id="UP000426246"/>
    </source>
</evidence>
<dbReference type="InterPro" id="IPR022398">
    <property type="entry name" value="Peptidase_S8_His-AS"/>
</dbReference>
<dbReference type="CDD" id="cd07477">
    <property type="entry name" value="Peptidases_S8_Subtilisin_subset"/>
    <property type="match status" value="1"/>
</dbReference>
<dbReference type="GO" id="GO:0004252">
    <property type="term" value="F:serine-type endopeptidase activity"/>
    <property type="evidence" value="ECO:0007669"/>
    <property type="project" value="UniProtKB-UniRule"/>
</dbReference>
<dbReference type="PROSITE" id="PS00136">
    <property type="entry name" value="SUBTILASE_ASP"/>
    <property type="match status" value="1"/>
</dbReference>
<evidence type="ECO:0000256" key="4">
    <source>
        <dbReference type="ARBA" id="ARBA00022801"/>
    </source>
</evidence>
<evidence type="ECO:0000256" key="3">
    <source>
        <dbReference type="ARBA" id="ARBA00022723"/>
    </source>
</evidence>
<reference evidence="10" key="1">
    <citation type="submission" date="2018-11" db="EMBL/GenBank/DDBJ databases">
        <title>Complete genome sequence of Paenibacillus sp. ML311-T8.</title>
        <authorList>
            <person name="Nam Y.-D."/>
            <person name="Kang J."/>
            <person name="Chung W.-H."/>
            <person name="Park Y.S."/>
        </authorList>
    </citation>
    <scope>NUCLEOTIDE SEQUENCE [LARGE SCALE GENOMIC DNA]</scope>
    <source>
        <strain evidence="10">ML311-T8</strain>
    </source>
</reference>
<keyword evidence="2 7" id="KW-0645">Protease</keyword>
<keyword evidence="10" id="KW-1185">Reference proteome</keyword>
<dbReference type="OrthoDB" id="9798386at2"/>
<evidence type="ECO:0000256" key="5">
    <source>
        <dbReference type="ARBA" id="ARBA00022825"/>
    </source>
</evidence>
<dbReference type="PANTHER" id="PTHR43806">
    <property type="entry name" value="PEPTIDASE S8"/>
    <property type="match status" value="1"/>
</dbReference>
<dbReference type="PROSITE" id="PS00137">
    <property type="entry name" value="SUBTILASE_HIS"/>
    <property type="match status" value="1"/>
</dbReference>
<dbReference type="PROSITE" id="PS51892">
    <property type="entry name" value="SUBTILASE"/>
    <property type="match status" value="1"/>
</dbReference>
<dbReference type="GO" id="GO:0046872">
    <property type="term" value="F:metal ion binding"/>
    <property type="evidence" value="ECO:0007669"/>
    <property type="project" value="UniProtKB-KW"/>
</dbReference>
<dbReference type="SUPFAM" id="SSF52743">
    <property type="entry name" value="Subtilisin-like"/>
    <property type="match status" value="1"/>
</dbReference>
<dbReference type="Proteomes" id="UP000426246">
    <property type="component" value="Chromosome"/>
</dbReference>
<dbReference type="Pfam" id="PF00082">
    <property type="entry name" value="Peptidase_S8"/>
    <property type="match status" value="1"/>
</dbReference>
<dbReference type="EMBL" id="CP034235">
    <property type="protein sequence ID" value="QGR00345.1"/>
    <property type="molecule type" value="Genomic_DNA"/>
</dbReference>
<feature type="active site" description="Charge relay system" evidence="6 7">
    <location>
        <position position="119"/>
    </location>
</feature>
<evidence type="ECO:0000256" key="2">
    <source>
        <dbReference type="ARBA" id="ARBA00022670"/>
    </source>
</evidence>
<evidence type="ECO:0000313" key="9">
    <source>
        <dbReference type="EMBL" id="QGR00345.1"/>
    </source>
</evidence>
<dbReference type="InterPro" id="IPR023827">
    <property type="entry name" value="Peptidase_S8_Asp-AS"/>
</dbReference>
<name>A0A6B8RXC4_9BACL</name>
<keyword evidence="5 7" id="KW-0720">Serine protease</keyword>
<evidence type="ECO:0000256" key="1">
    <source>
        <dbReference type="ARBA" id="ARBA00011073"/>
    </source>
</evidence>
<sequence>MHYATKLTSGLNPRYIVRFYTMQNYNRFMAFISTPAESANPEKPKHQPLKIICGLSCSLDFINQHLKLLPLIASIETDIKLASLHAQGEQFIPWGVSHIRAPEVWSRSTGKRVKIGVIDTGVDYSHPDLQRSVYGGINLVQRHMLPMDDNGHGTHIAGTIAAASQRSGIIGVAPNAAIYAVKAFDYNGSAFVSDIIQGIEWCVRYRMDIINMSFGMKNHSKALEAAVRNAVYSGRVVVASSGNNGKKNLLDYPARFPLTIAVGATNQSHKIAGFSNRGHRIDIYAPGDKIYSTWLHGKYNIMSGTSMATSHVTGVIALMLAAKPGLSPRQIKLMLQRNASTLSLKNQLSPTRGEVSASQTLKSIIL</sequence>
<protein>
    <submittedName>
        <fullName evidence="9">Peptidase S8</fullName>
    </submittedName>
</protein>
<gene>
    <name evidence="9" type="ORF">EHS13_32420</name>
</gene>
<dbReference type="InterPro" id="IPR050131">
    <property type="entry name" value="Peptidase_S8_subtilisin-like"/>
</dbReference>
<evidence type="ECO:0000259" key="8">
    <source>
        <dbReference type="Pfam" id="PF00082"/>
    </source>
</evidence>
<dbReference type="InterPro" id="IPR015500">
    <property type="entry name" value="Peptidase_S8_subtilisin-rel"/>
</dbReference>
<proteinExistence type="inferred from homology"/>
<evidence type="ECO:0000256" key="6">
    <source>
        <dbReference type="PIRSR" id="PIRSR615500-1"/>
    </source>
</evidence>
<dbReference type="KEGG" id="ppsc:EHS13_32420"/>
<comment type="similarity">
    <text evidence="1 7">Belongs to the peptidase S8 family.</text>
</comment>
<evidence type="ECO:0000256" key="7">
    <source>
        <dbReference type="PROSITE-ProRule" id="PRU01240"/>
    </source>
</evidence>
<accession>A0A6B8RXC4</accession>
<dbReference type="AlphaFoldDB" id="A0A6B8RXC4"/>
<dbReference type="GO" id="GO:0006508">
    <property type="term" value="P:proteolysis"/>
    <property type="evidence" value="ECO:0007669"/>
    <property type="project" value="UniProtKB-KW"/>
</dbReference>
<feature type="active site" description="Charge relay system" evidence="6 7">
    <location>
        <position position="152"/>
    </location>
</feature>
<dbReference type="InterPro" id="IPR034202">
    <property type="entry name" value="Subtilisin_Carlsberg-like"/>
</dbReference>
<keyword evidence="4 7" id="KW-0378">Hydrolase</keyword>
<keyword evidence="3" id="KW-0479">Metal-binding</keyword>
<dbReference type="PRINTS" id="PR00723">
    <property type="entry name" value="SUBTILISIN"/>
</dbReference>
<feature type="active site" description="Charge relay system" evidence="6 7">
    <location>
        <position position="306"/>
    </location>
</feature>
<dbReference type="InterPro" id="IPR036852">
    <property type="entry name" value="Peptidase_S8/S53_dom_sf"/>
</dbReference>
<dbReference type="PANTHER" id="PTHR43806:SF11">
    <property type="entry name" value="CEREVISIN-RELATED"/>
    <property type="match status" value="1"/>
</dbReference>
<dbReference type="InterPro" id="IPR000209">
    <property type="entry name" value="Peptidase_S8/S53_dom"/>
</dbReference>
<feature type="domain" description="Peptidase S8/S53" evidence="8">
    <location>
        <begin position="110"/>
        <end position="342"/>
    </location>
</feature>